<keyword evidence="1 3" id="KW-0808">Transferase</keyword>
<dbReference type="InterPro" id="IPR016036">
    <property type="entry name" value="Malonyl_transacylase_ACP-bd"/>
</dbReference>
<dbReference type="Pfam" id="PF16073">
    <property type="entry name" value="SAT"/>
    <property type="match status" value="1"/>
</dbReference>
<dbReference type="SMART" id="SM00827">
    <property type="entry name" value="PKS_AT"/>
    <property type="match status" value="1"/>
</dbReference>
<name>A0A4P7SM21_9CELL</name>
<evidence type="ECO:0000259" key="2">
    <source>
        <dbReference type="SMART" id="SM00827"/>
    </source>
</evidence>
<dbReference type="InterPro" id="IPR032088">
    <property type="entry name" value="SAT"/>
</dbReference>
<feature type="domain" description="Malonyl-CoA:ACP transacylase (MAT)" evidence="2">
    <location>
        <begin position="28"/>
        <end position="400"/>
    </location>
</feature>
<dbReference type="SUPFAM" id="SSF52151">
    <property type="entry name" value="FabD/lysophospholipase-like"/>
    <property type="match status" value="1"/>
</dbReference>
<evidence type="ECO:0000256" key="1">
    <source>
        <dbReference type="ARBA" id="ARBA00022679"/>
    </source>
</evidence>
<dbReference type="Gene3D" id="3.30.70.250">
    <property type="entry name" value="Malonyl-CoA ACP transacylase, ACP-binding"/>
    <property type="match status" value="1"/>
</dbReference>
<sequence length="401" mass="42488">MRPTAPRHALPAAHGADTGDAASPSVLLFSGFGASGPGHVRQLQELYRRPSYRPLLEAASDAVDRAVHRFGEPGVQHLLPGGIPLRAWLRAATPPPAAALRLSAVEGVLTHLSHLCLLQPDEGAAAAAHRAAPTVGPATGPVVGLGHSLGLISAVVAGLRREGGQQFLRDAHESMTMTVLTLLRCQEAAGDQRPDPALARRYGELGGGRDRPGPMAAVSGVDVATVRDLVAEHHAGGGQPVEVGLVNGPRDAVLCGSPTGLLELWSRQQGTLAGAGASWAFLNSSVPFHNSRLAPVLDHLAADREWAKASISGERLAAPVYATDEPRNLQQVTDLYTDCLSQVICRPLDWTATLRSVMAEHRPSRVYDFGPGVAVRMFTRKYLEQRGHALEYVSVRSPPAR</sequence>
<dbReference type="RefSeq" id="WP_135972141.1">
    <property type="nucleotide sequence ID" value="NZ_CP039291.1"/>
</dbReference>
<protein>
    <submittedName>
        <fullName evidence="3">ACP S-malonyltransferase</fullName>
    </submittedName>
</protein>
<dbReference type="AlphaFoldDB" id="A0A4P7SM21"/>
<dbReference type="KEGG" id="celz:E5225_17025"/>
<dbReference type="SUPFAM" id="SSF55048">
    <property type="entry name" value="Probable ACP-binding domain of malonyl-CoA ACP transacylase"/>
    <property type="match status" value="1"/>
</dbReference>
<gene>
    <name evidence="3" type="ORF">E5225_17025</name>
</gene>
<dbReference type="GO" id="GO:0016740">
    <property type="term" value="F:transferase activity"/>
    <property type="evidence" value="ECO:0007669"/>
    <property type="project" value="UniProtKB-KW"/>
</dbReference>
<dbReference type="EMBL" id="CP039291">
    <property type="protein sequence ID" value="QCB95011.1"/>
    <property type="molecule type" value="Genomic_DNA"/>
</dbReference>
<dbReference type="Proteomes" id="UP000296469">
    <property type="component" value="Chromosome"/>
</dbReference>
<dbReference type="PANTHER" id="PTHR10982">
    <property type="entry name" value="MALONYL COA-ACYL CARRIER PROTEIN TRANSACYLASE"/>
    <property type="match status" value="1"/>
</dbReference>
<dbReference type="InterPro" id="IPR014043">
    <property type="entry name" value="Acyl_transferase_dom"/>
</dbReference>
<dbReference type="InterPro" id="IPR016035">
    <property type="entry name" value="Acyl_Trfase/lysoPLipase"/>
</dbReference>
<organism evidence="3 4">
    <name type="scientific">Cellulomonas shaoxiangyii</name>
    <dbReference type="NCBI Taxonomy" id="2566013"/>
    <lineage>
        <taxon>Bacteria</taxon>
        <taxon>Bacillati</taxon>
        <taxon>Actinomycetota</taxon>
        <taxon>Actinomycetes</taxon>
        <taxon>Micrococcales</taxon>
        <taxon>Cellulomonadaceae</taxon>
        <taxon>Cellulomonas</taxon>
    </lineage>
</organism>
<proteinExistence type="predicted"/>
<evidence type="ECO:0000313" key="4">
    <source>
        <dbReference type="Proteomes" id="UP000296469"/>
    </source>
</evidence>
<accession>A0A4P7SM21</accession>
<dbReference type="InterPro" id="IPR001227">
    <property type="entry name" value="Ac_transferase_dom_sf"/>
</dbReference>
<dbReference type="PANTHER" id="PTHR10982:SF21">
    <property type="entry name" value="FATTY ACID SYNTHASE SUBUNIT BETA"/>
    <property type="match status" value="1"/>
</dbReference>
<dbReference type="Gene3D" id="3.40.366.10">
    <property type="entry name" value="Malonyl-Coenzyme A Acyl Carrier Protein, domain 2"/>
    <property type="match status" value="2"/>
</dbReference>
<dbReference type="OrthoDB" id="4037841at2"/>
<evidence type="ECO:0000313" key="3">
    <source>
        <dbReference type="EMBL" id="QCB95011.1"/>
    </source>
</evidence>
<keyword evidence="4" id="KW-1185">Reference proteome</keyword>
<reference evidence="3 4" key="1">
    <citation type="submission" date="2019-04" db="EMBL/GenBank/DDBJ databases">
        <title>Isolation and identification of Cellulomonas shaoxiangyii sp. Nov. isolated from feces of the Tibetan antelopes (Pantholops hodgsonii) in the Qinghai-Tibet plateau of China.</title>
        <authorList>
            <person name="Tian Z."/>
        </authorList>
    </citation>
    <scope>NUCLEOTIDE SEQUENCE [LARGE SCALE GENOMIC DNA]</scope>
    <source>
        <strain evidence="3 4">Z28</strain>
    </source>
</reference>
<dbReference type="InterPro" id="IPR050830">
    <property type="entry name" value="Fungal_FAS"/>
</dbReference>